<evidence type="ECO:0000313" key="7">
    <source>
        <dbReference type="EMBL" id="CAF1136325.1"/>
    </source>
</evidence>
<keyword evidence="9" id="KW-1185">Reference proteome</keyword>
<gene>
    <name evidence="7" type="ORF">GPM918_LOCUS20457</name>
    <name evidence="8" type="ORF">SRO942_LOCUS20456</name>
</gene>
<evidence type="ECO:0000256" key="1">
    <source>
        <dbReference type="ARBA" id="ARBA00022555"/>
    </source>
</evidence>
<evidence type="ECO:0000259" key="6">
    <source>
        <dbReference type="PROSITE" id="PS50886"/>
    </source>
</evidence>
<dbReference type="AlphaFoldDB" id="A0A814RMT8"/>
<feature type="coiled-coil region" evidence="4">
    <location>
        <begin position="48"/>
        <end position="108"/>
    </location>
</feature>
<dbReference type="Proteomes" id="UP000681722">
    <property type="component" value="Unassembled WGS sequence"/>
</dbReference>
<dbReference type="InterPro" id="IPR009563">
    <property type="entry name" value="SSSCA1"/>
</dbReference>
<keyword evidence="4" id="KW-0175">Coiled coil</keyword>
<feature type="compositionally biased region" description="Basic and acidic residues" evidence="5">
    <location>
        <begin position="180"/>
        <end position="192"/>
    </location>
</feature>
<dbReference type="EMBL" id="CAJNOQ010006466">
    <property type="protein sequence ID" value="CAF1136325.1"/>
    <property type="molecule type" value="Genomic_DNA"/>
</dbReference>
<dbReference type="Pfam" id="PF01588">
    <property type="entry name" value="tRNA_bind"/>
    <property type="match status" value="1"/>
</dbReference>
<feature type="region of interest" description="Disordered" evidence="5">
    <location>
        <begin position="128"/>
        <end position="194"/>
    </location>
</feature>
<feature type="compositionally biased region" description="Low complexity" evidence="5">
    <location>
        <begin position="138"/>
        <end position="150"/>
    </location>
</feature>
<reference evidence="7" key="1">
    <citation type="submission" date="2021-02" db="EMBL/GenBank/DDBJ databases">
        <authorList>
            <person name="Nowell W R."/>
        </authorList>
    </citation>
    <scope>NUCLEOTIDE SEQUENCE</scope>
</reference>
<name>A0A814RMT8_9BILA</name>
<dbReference type="Pfam" id="PF06677">
    <property type="entry name" value="Auto_anti-p27"/>
    <property type="match status" value="1"/>
</dbReference>
<evidence type="ECO:0000313" key="9">
    <source>
        <dbReference type="Proteomes" id="UP000663829"/>
    </source>
</evidence>
<dbReference type="InterPro" id="IPR012340">
    <property type="entry name" value="NA-bd_OB-fold"/>
</dbReference>
<protein>
    <recommendedName>
        <fullName evidence="6">tRNA-binding domain-containing protein</fullName>
    </recommendedName>
</protein>
<evidence type="ECO:0000313" key="8">
    <source>
        <dbReference type="EMBL" id="CAF3900071.1"/>
    </source>
</evidence>
<feature type="compositionally biased region" description="Polar residues" evidence="5">
    <location>
        <begin position="158"/>
        <end position="169"/>
    </location>
</feature>
<dbReference type="PROSITE" id="PS50886">
    <property type="entry name" value="TRBD"/>
    <property type="match status" value="1"/>
</dbReference>
<accession>A0A814RMT8</accession>
<organism evidence="7 9">
    <name type="scientific">Didymodactylos carnosus</name>
    <dbReference type="NCBI Taxonomy" id="1234261"/>
    <lineage>
        <taxon>Eukaryota</taxon>
        <taxon>Metazoa</taxon>
        <taxon>Spiralia</taxon>
        <taxon>Gnathifera</taxon>
        <taxon>Rotifera</taxon>
        <taxon>Eurotatoria</taxon>
        <taxon>Bdelloidea</taxon>
        <taxon>Philodinida</taxon>
        <taxon>Philodinidae</taxon>
        <taxon>Didymodactylos</taxon>
    </lineage>
</organism>
<proteinExistence type="predicted"/>
<dbReference type="OrthoDB" id="197206at2759"/>
<evidence type="ECO:0000256" key="3">
    <source>
        <dbReference type="PROSITE-ProRule" id="PRU00209"/>
    </source>
</evidence>
<sequence>MTHHPYYLHDMNHSGDIKADQLKELILSSTQLNLFSAFQYTRAQYFYMDSIEQKAALADDRIKKLESLIDSIETLDPNAYIEVLQEENDRLKIRIQKLLQETVTLEQQQGVTQYYDFIHTLPKTNLNSTHQHKEKIGSVVASSETVTSSETKNEPKPLNTSVSATNENVSDAGKKSKKKGKDETKKDQEKAKVPVNTATDITRFDLRVGKIVSVEKHPDADSLYVETIDIGEEKPRTVCSGLVKHMSPDDLHQKLVIVLCNLKPAKMRGIFSEAMVMCASTPDKVELLEPPSASSPGDRVVCEGYNCSSPDQQIKKELCDLILPEMKTNTNLEATFKNVVWQIENGKEDHHSNPNNFERIEDISKEEQQAIQLRRARDVQISKKLGGYLLKGYCMLNDLCEQCDVSIILNDGLFKVVNDVSSNETVAGHNQSREQTNYNHQREKPIRKTKKIRNAGAGGDLTANNKNSGAIYSKRLAIKLKWAVDELTKSNEPNRIISFCTAITKLTESIMALKQFEMSTDALLSNSMETSFYQNKLP</sequence>
<evidence type="ECO:0000256" key="5">
    <source>
        <dbReference type="SAM" id="MobiDB-lite"/>
    </source>
</evidence>
<dbReference type="Gene3D" id="2.40.50.140">
    <property type="entry name" value="Nucleic acid-binding proteins"/>
    <property type="match status" value="1"/>
</dbReference>
<dbReference type="InterPro" id="IPR051270">
    <property type="entry name" value="Tyrosine-tRNA_ligase_regulator"/>
</dbReference>
<feature type="domain" description="TRNA-binding" evidence="6">
    <location>
        <begin position="200"/>
        <end position="301"/>
    </location>
</feature>
<dbReference type="PANTHER" id="PTHR11586">
    <property type="entry name" value="TRNA-AMINOACYLATION COFACTOR ARC1 FAMILY MEMBER"/>
    <property type="match status" value="1"/>
</dbReference>
<feature type="compositionally biased region" description="Polar residues" evidence="5">
    <location>
        <begin position="425"/>
        <end position="439"/>
    </location>
</feature>
<evidence type="ECO:0000256" key="4">
    <source>
        <dbReference type="SAM" id="Coils"/>
    </source>
</evidence>
<keyword evidence="2 3" id="KW-0694">RNA-binding</keyword>
<comment type="caution">
    <text evidence="7">The sequence shown here is derived from an EMBL/GenBank/DDBJ whole genome shotgun (WGS) entry which is preliminary data.</text>
</comment>
<dbReference type="CDD" id="cd02799">
    <property type="entry name" value="tRNA_bind_EMAP-II_like"/>
    <property type="match status" value="1"/>
</dbReference>
<evidence type="ECO:0000256" key="2">
    <source>
        <dbReference type="ARBA" id="ARBA00022884"/>
    </source>
</evidence>
<keyword evidence="1 3" id="KW-0820">tRNA-binding</keyword>
<feature type="region of interest" description="Disordered" evidence="5">
    <location>
        <begin position="425"/>
        <end position="444"/>
    </location>
</feature>
<dbReference type="SUPFAM" id="SSF50249">
    <property type="entry name" value="Nucleic acid-binding proteins"/>
    <property type="match status" value="1"/>
</dbReference>
<dbReference type="EMBL" id="CAJOBC010006468">
    <property type="protein sequence ID" value="CAF3900071.1"/>
    <property type="molecule type" value="Genomic_DNA"/>
</dbReference>
<dbReference type="InterPro" id="IPR002547">
    <property type="entry name" value="tRNA-bd_dom"/>
</dbReference>
<dbReference type="GO" id="GO:0000049">
    <property type="term" value="F:tRNA binding"/>
    <property type="evidence" value="ECO:0007669"/>
    <property type="project" value="UniProtKB-UniRule"/>
</dbReference>
<dbReference type="PANTHER" id="PTHR11586:SF33">
    <property type="entry name" value="AMINOACYL TRNA SYNTHASE COMPLEX-INTERACTING MULTIFUNCTIONAL PROTEIN 1"/>
    <property type="match status" value="1"/>
</dbReference>
<dbReference type="Proteomes" id="UP000663829">
    <property type="component" value="Unassembled WGS sequence"/>
</dbReference>